<dbReference type="GO" id="GO:0006310">
    <property type="term" value="P:DNA recombination"/>
    <property type="evidence" value="ECO:0007669"/>
    <property type="project" value="InterPro"/>
</dbReference>
<dbReference type="GO" id="GO:0006281">
    <property type="term" value="P:DNA repair"/>
    <property type="evidence" value="ECO:0007669"/>
    <property type="project" value="InterPro"/>
</dbReference>
<dbReference type="EMBL" id="NOVD01000031">
    <property type="protein sequence ID" value="PCK24375.1"/>
    <property type="molecule type" value="Genomic_DNA"/>
</dbReference>
<gene>
    <name evidence="1" type="ORF">CHR55_26155</name>
</gene>
<organism evidence="1 2">
    <name type="scientific">Rhodococcus qingshengii</name>
    <dbReference type="NCBI Taxonomy" id="334542"/>
    <lineage>
        <taxon>Bacteria</taxon>
        <taxon>Bacillati</taxon>
        <taxon>Actinomycetota</taxon>
        <taxon>Actinomycetes</taxon>
        <taxon>Mycobacteriales</taxon>
        <taxon>Nocardiaceae</taxon>
        <taxon>Rhodococcus</taxon>
        <taxon>Rhodococcus erythropolis group</taxon>
    </lineage>
</organism>
<evidence type="ECO:0000313" key="1">
    <source>
        <dbReference type="EMBL" id="PCK24375.1"/>
    </source>
</evidence>
<dbReference type="Proteomes" id="UP000230886">
    <property type="component" value="Unassembled WGS sequence"/>
</dbReference>
<proteinExistence type="predicted"/>
<dbReference type="SUPFAM" id="SSF103084">
    <property type="entry name" value="Holliday junction resolvase RusA"/>
    <property type="match status" value="1"/>
</dbReference>
<accession>A0A2A5J455</accession>
<comment type="caution">
    <text evidence="1">The sequence shown here is derived from an EMBL/GenBank/DDBJ whole genome shotgun (WGS) entry which is preliminary data.</text>
</comment>
<dbReference type="Gene3D" id="3.30.1330.70">
    <property type="entry name" value="Holliday junction resolvase RusA"/>
    <property type="match status" value="1"/>
</dbReference>
<dbReference type="InterPro" id="IPR036614">
    <property type="entry name" value="RusA-like_sf"/>
</dbReference>
<sequence length="288" mass="31001">MSINADALLSSGSHRYCPACRAALIPISRTRCSSCTHVPENALAAVPVAVQTASSSKTPEDSVVRESHRGGLARLPDHTMWLVAEGKPITQGSMRAVAAGVIKHDKGPALRAWRDTITREALRIGGTEWVPIDGPVRLHVALTVPKPDRIGTSAVIPVSERTTPRCPPMTKPDVDKLLRAVQDALSPAEHKSGSSASRRFKLLTDDSRIVDSLAAKTYPTPWHTHPWALPWPGAVIRISSLDVDTPMFPNSTLRMPGEFPSDVGDLVDMVGTRLSVPQARTCGSKVKV</sequence>
<dbReference type="GO" id="GO:0000287">
    <property type="term" value="F:magnesium ion binding"/>
    <property type="evidence" value="ECO:0007669"/>
    <property type="project" value="InterPro"/>
</dbReference>
<evidence type="ECO:0000313" key="2">
    <source>
        <dbReference type="Proteomes" id="UP000230886"/>
    </source>
</evidence>
<reference evidence="1 2" key="1">
    <citation type="submission" date="2017-07" db="EMBL/GenBank/DDBJ databases">
        <title>Draft sequence of Rhodococcus enclensis 23b-28.</title>
        <authorList>
            <person name="Besaury L."/>
            <person name="Sancelme M."/>
            <person name="Amato P."/>
            <person name="Lallement A."/>
            <person name="Delort A.-M."/>
        </authorList>
    </citation>
    <scope>NUCLEOTIDE SEQUENCE [LARGE SCALE GENOMIC DNA]</scope>
    <source>
        <strain evidence="1 2">23b-28</strain>
    </source>
</reference>
<dbReference type="AlphaFoldDB" id="A0A2A5J455"/>
<protein>
    <submittedName>
        <fullName evidence="1">RusA family crossover junction endodeoxyribonuclease</fullName>
    </submittedName>
</protein>
<dbReference type="RefSeq" id="WP_052959765.1">
    <property type="nucleotide sequence ID" value="NZ_NOVD01000031.1"/>
</dbReference>
<name>A0A2A5J455_RHOSG</name>